<evidence type="ECO:0000313" key="3">
    <source>
        <dbReference type="Proteomes" id="UP000321901"/>
    </source>
</evidence>
<dbReference type="GO" id="GO:0005737">
    <property type="term" value="C:cytoplasm"/>
    <property type="evidence" value="ECO:0007669"/>
    <property type="project" value="TreeGrafter"/>
</dbReference>
<reference evidence="2 3" key="1">
    <citation type="submission" date="2019-07" db="EMBL/GenBank/DDBJ databases">
        <title>Whole genome shotgun sequence of Sporosarcina luteola NBRC 105378.</title>
        <authorList>
            <person name="Hosoyama A."/>
            <person name="Uohara A."/>
            <person name="Ohji S."/>
            <person name="Ichikawa N."/>
        </authorList>
    </citation>
    <scope>NUCLEOTIDE SEQUENCE [LARGE SCALE GENOMIC DNA]</scope>
    <source>
        <strain evidence="2 3">NBRC 105378</strain>
    </source>
</reference>
<dbReference type="GO" id="GO:0008803">
    <property type="term" value="F:bis(5'-nucleosyl)-tetraphosphatase (symmetrical) activity"/>
    <property type="evidence" value="ECO:0007669"/>
    <property type="project" value="TreeGrafter"/>
</dbReference>
<dbReference type="RefSeq" id="WP_147058663.1">
    <property type="nucleotide sequence ID" value="NZ_BJYL01000032.1"/>
</dbReference>
<feature type="domain" description="Calcineurin-like phosphoesterase" evidence="1">
    <location>
        <begin position="3"/>
        <end position="203"/>
    </location>
</feature>
<sequence>MKRTLVISDIHGELGLLEKLLETANYDAKADQLILLGDYIDRGPDSKGVLEKVIQLKDAGAIVLKGNHEDMMVKALTTDDERAWKNWTNRNGGSQTLQSYGFSEHQFIIEEDEPFEKPIIYSEKLEEHLQFIDTLEYYIETDDIIFVHAGVHPEKTLDETDPYELIWIRDLFHNGYCGEKTVIFGHTPTKVLHKDKQNFSVFYGENRIIGIDGAAVYGGQLNCLELPGKTVYSIKAEHLQRKKEEKNNDKQTV</sequence>
<dbReference type="Pfam" id="PF00149">
    <property type="entry name" value="Metallophos"/>
    <property type="match status" value="1"/>
</dbReference>
<dbReference type="AlphaFoldDB" id="A0A511Z9K9"/>
<dbReference type="EMBL" id="BJYL01000032">
    <property type="protein sequence ID" value="GEN84121.1"/>
    <property type="molecule type" value="Genomic_DNA"/>
</dbReference>
<dbReference type="CDD" id="cd00144">
    <property type="entry name" value="MPP_PPP_family"/>
    <property type="match status" value="1"/>
</dbReference>
<dbReference type="Proteomes" id="UP000321901">
    <property type="component" value="Unassembled WGS sequence"/>
</dbReference>
<keyword evidence="3" id="KW-1185">Reference proteome</keyword>
<dbReference type="InterPro" id="IPR050126">
    <property type="entry name" value="Ap4A_hydrolase"/>
</dbReference>
<name>A0A511Z9K9_9BACL</name>
<evidence type="ECO:0000313" key="2">
    <source>
        <dbReference type="EMBL" id="GEN84121.1"/>
    </source>
</evidence>
<dbReference type="GO" id="GO:0016791">
    <property type="term" value="F:phosphatase activity"/>
    <property type="evidence" value="ECO:0007669"/>
    <property type="project" value="TreeGrafter"/>
</dbReference>
<accession>A0A511Z9K9</accession>
<organism evidence="2 3">
    <name type="scientific">Sporosarcina luteola</name>
    <dbReference type="NCBI Taxonomy" id="582850"/>
    <lineage>
        <taxon>Bacteria</taxon>
        <taxon>Bacillati</taxon>
        <taxon>Bacillota</taxon>
        <taxon>Bacilli</taxon>
        <taxon>Bacillales</taxon>
        <taxon>Caryophanaceae</taxon>
        <taxon>Sporosarcina</taxon>
    </lineage>
</organism>
<gene>
    <name evidence="2" type="ORF">SLU01_24330</name>
</gene>
<evidence type="ECO:0000259" key="1">
    <source>
        <dbReference type="Pfam" id="PF00149"/>
    </source>
</evidence>
<dbReference type="InterPro" id="IPR004843">
    <property type="entry name" value="Calcineurin-like_PHP"/>
</dbReference>
<dbReference type="GO" id="GO:0110154">
    <property type="term" value="P:RNA decapping"/>
    <property type="evidence" value="ECO:0007669"/>
    <property type="project" value="TreeGrafter"/>
</dbReference>
<dbReference type="InterPro" id="IPR029052">
    <property type="entry name" value="Metallo-depent_PP-like"/>
</dbReference>
<dbReference type="Gene3D" id="3.60.21.10">
    <property type="match status" value="1"/>
</dbReference>
<dbReference type="PANTHER" id="PTHR42850">
    <property type="entry name" value="METALLOPHOSPHOESTERASE"/>
    <property type="match status" value="1"/>
</dbReference>
<dbReference type="SUPFAM" id="SSF56300">
    <property type="entry name" value="Metallo-dependent phosphatases"/>
    <property type="match status" value="1"/>
</dbReference>
<proteinExistence type="predicted"/>
<dbReference type="OrthoDB" id="384253at2"/>
<dbReference type="PANTHER" id="PTHR42850:SF4">
    <property type="entry name" value="ZINC-DEPENDENT ENDOPOLYPHOSPHATASE"/>
    <property type="match status" value="1"/>
</dbReference>
<protein>
    <submittedName>
        <fullName evidence="2">Serine/threonine protein phosphatase</fullName>
    </submittedName>
</protein>
<comment type="caution">
    <text evidence="2">The sequence shown here is derived from an EMBL/GenBank/DDBJ whole genome shotgun (WGS) entry which is preliminary data.</text>
</comment>